<keyword evidence="4" id="KW-1185">Reference proteome</keyword>
<feature type="compositionally biased region" description="Polar residues" evidence="1">
    <location>
        <begin position="124"/>
        <end position="136"/>
    </location>
</feature>
<proteinExistence type="predicted"/>
<evidence type="ECO:0000313" key="3">
    <source>
        <dbReference type="EMBL" id="TQO19929.1"/>
    </source>
</evidence>
<evidence type="ECO:0000313" key="4">
    <source>
        <dbReference type="Proteomes" id="UP000316560"/>
    </source>
</evidence>
<feature type="compositionally biased region" description="Basic and acidic residues" evidence="1">
    <location>
        <begin position="111"/>
        <end position="122"/>
    </location>
</feature>
<protein>
    <recommendedName>
        <fullName evidence="2">ARG and Rhodanese-Phosphatase-superfamily-associated domain-containing protein</fullName>
    </recommendedName>
</protein>
<organism evidence="3 4">
    <name type="scientific">Rhodoglobus vestalii</name>
    <dbReference type="NCBI Taxonomy" id="193384"/>
    <lineage>
        <taxon>Bacteria</taxon>
        <taxon>Bacillati</taxon>
        <taxon>Actinomycetota</taxon>
        <taxon>Actinomycetes</taxon>
        <taxon>Micrococcales</taxon>
        <taxon>Microbacteriaceae</taxon>
        <taxon>Rhodoglobus</taxon>
    </lineage>
</organism>
<evidence type="ECO:0000256" key="1">
    <source>
        <dbReference type="SAM" id="MobiDB-lite"/>
    </source>
</evidence>
<dbReference type="OrthoDB" id="9796904at2"/>
<sequence>MNGHLNTQIPQLHVGHGSHHGSLSIFPIWVDAPRITGLEWKTDNIDIAEREGSPVVSELILHNRASRPVVALEGDLLKGGWQDRMLAASLLLEPFEGRVVSALCVEHGRWGARDSSTHHDPHAPNSSDGSSGNANPHESVGRRSALSVRHGNLRGTDQQGEVWRRIGRYETSLGTTASSSLLDHLDRSQPITTRQLEGQRGVIIGIGGQVVGAEIFGSSTGLRARWQGILSAAALDARLAPARRTTAHDARVFARYLQAMTLKDGGDAGLARAVRSERGRLRASGIRQAGASPVATGIIHLTAFDDAHPLLENA</sequence>
<evidence type="ECO:0000259" key="2">
    <source>
        <dbReference type="Pfam" id="PF20208"/>
    </source>
</evidence>
<dbReference type="InterPro" id="IPR046699">
    <property type="entry name" value="ARPP-1"/>
</dbReference>
<name>A0A8H2PY32_9MICO</name>
<comment type="caution">
    <text evidence="3">The sequence shown here is derived from an EMBL/GenBank/DDBJ whole genome shotgun (WGS) entry which is preliminary data.</text>
</comment>
<gene>
    <name evidence="3" type="ORF">FB472_1530</name>
</gene>
<feature type="region of interest" description="Disordered" evidence="1">
    <location>
        <begin position="111"/>
        <end position="159"/>
    </location>
</feature>
<dbReference type="EMBL" id="VFRA01000001">
    <property type="protein sequence ID" value="TQO19929.1"/>
    <property type="molecule type" value="Genomic_DNA"/>
</dbReference>
<feature type="domain" description="ARG and Rhodanese-Phosphatase-superfamily-associated" evidence="2">
    <location>
        <begin position="11"/>
        <end position="304"/>
    </location>
</feature>
<dbReference type="RefSeq" id="WP_141990350.1">
    <property type="nucleotide sequence ID" value="NZ_VFRA01000001.1"/>
</dbReference>
<accession>A0A8H2PY32</accession>
<dbReference type="Proteomes" id="UP000316560">
    <property type="component" value="Unassembled WGS sequence"/>
</dbReference>
<dbReference type="AlphaFoldDB" id="A0A8H2PY32"/>
<reference evidence="3 4" key="1">
    <citation type="submission" date="2019-06" db="EMBL/GenBank/DDBJ databases">
        <title>Sequencing the genomes of 1000 actinobacteria strains.</title>
        <authorList>
            <person name="Klenk H.-P."/>
        </authorList>
    </citation>
    <scope>NUCLEOTIDE SEQUENCE [LARGE SCALE GENOMIC DNA]</scope>
    <source>
        <strain evidence="3 4">DSM 21947</strain>
    </source>
</reference>
<dbReference type="Pfam" id="PF20208">
    <property type="entry name" value="ARPP-1"/>
    <property type="match status" value="1"/>
</dbReference>